<proteinExistence type="predicted"/>
<protein>
    <submittedName>
        <fullName evidence="1">Uncharacterized protein</fullName>
    </submittedName>
</protein>
<evidence type="ECO:0000313" key="2">
    <source>
        <dbReference type="Proteomes" id="UP000634206"/>
    </source>
</evidence>
<dbReference type="RefSeq" id="WP_309489509.1">
    <property type="nucleotide sequence ID" value="NZ_JAENIG010000004.1"/>
</dbReference>
<reference evidence="1" key="1">
    <citation type="submission" date="2021-01" db="EMBL/GenBank/DDBJ databases">
        <title>Modified the classification status of verrucomicrobia.</title>
        <authorList>
            <person name="Feng X."/>
        </authorList>
    </citation>
    <scope>NUCLEOTIDE SEQUENCE</scope>
    <source>
        <strain evidence="1">5K15</strain>
    </source>
</reference>
<dbReference type="EMBL" id="JAENIG010000004">
    <property type="protein sequence ID" value="MBK1854898.1"/>
    <property type="molecule type" value="Genomic_DNA"/>
</dbReference>
<dbReference type="AlphaFoldDB" id="A0AAE2SAM1"/>
<comment type="caution">
    <text evidence="1">The sequence shown here is derived from an EMBL/GenBank/DDBJ whole genome shotgun (WGS) entry which is preliminary data.</text>
</comment>
<accession>A0AAE2SAM1</accession>
<sequence>MAKVKSLCKWKEKDIAKRIDLLTAITEEPKFACKKCARVANTKKALCKAVPLATRLPKIERLRVVA</sequence>
<evidence type="ECO:0000313" key="1">
    <source>
        <dbReference type="EMBL" id="MBK1854898.1"/>
    </source>
</evidence>
<dbReference type="Proteomes" id="UP000634206">
    <property type="component" value="Unassembled WGS sequence"/>
</dbReference>
<organism evidence="1 2">
    <name type="scientific">Oceaniferula flava</name>
    <dbReference type="NCBI Taxonomy" id="2800421"/>
    <lineage>
        <taxon>Bacteria</taxon>
        <taxon>Pseudomonadati</taxon>
        <taxon>Verrucomicrobiota</taxon>
        <taxon>Verrucomicrobiia</taxon>
        <taxon>Verrucomicrobiales</taxon>
        <taxon>Verrucomicrobiaceae</taxon>
        <taxon>Oceaniferula</taxon>
    </lineage>
</organism>
<gene>
    <name evidence="1" type="ORF">JIN83_07995</name>
</gene>
<name>A0AAE2SAM1_9BACT</name>
<keyword evidence="2" id="KW-1185">Reference proteome</keyword>